<feature type="transmembrane region" description="Helical" evidence="2">
    <location>
        <begin position="6"/>
        <end position="25"/>
    </location>
</feature>
<evidence type="ECO:0000313" key="4">
    <source>
        <dbReference type="Proteomes" id="UP000032503"/>
    </source>
</evidence>
<evidence type="ECO:0000313" key="3">
    <source>
        <dbReference type="EMBL" id="KJC62849.1"/>
    </source>
</evidence>
<sequence length="237" mass="26065">MATLPVFISILVGIGFAWRAIRNGAGARQLARLRSDRLGQLRTQKENPRYRPHYFELLNATELKDVVVGRKPLVEYMGDARITDLSVLEARAIAGVALAAGRRLSLWATGTLLVGSVGVGAYIVSGLTLPGSEGPIAEDLASQTPEYWALLVFILISMFGVLFSYLAERKREGAHTLIMWAAHVAKKNAATATNDNATPRTLAGWQYLRDLFRSRRPVESERGDTTSQTRVDRLQAT</sequence>
<keyword evidence="4" id="KW-1185">Reference proteome</keyword>
<keyword evidence="2" id="KW-0472">Membrane</keyword>
<keyword evidence="2" id="KW-0812">Transmembrane</keyword>
<dbReference type="Proteomes" id="UP000032503">
    <property type="component" value="Unassembled WGS sequence"/>
</dbReference>
<feature type="region of interest" description="Disordered" evidence="1">
    <location>
        <begin position="217"/>
        <end position="237"/>
    </location>
</feature>
<evidence type="ECO:0000256" key="2">
    <source>
        <dbReference type="SAM" id="Phobius"/>
    </source>
</evidence>
<name>A0ABR5CB30_9MICO</name>
<feature type="transmembrane region" description="Helical" evidence="2">
    <location>
        <begin position="106"/>
        <end position="127"/>
    </location>
</feature>
<organism evidence="3 4">
    <name type="scientific">Agreia bicolorata</name>
    <dbReference type="NCBI Taxonomy" id="110935"/>
    <lineage>
        <taxon>Bacteria</taxon>
        <taxon>Bacillati</taxon>
        <taxon>Actinomycetota</taxon>
        <taxon>Actinomycetes</taxon>
        <taxon>Micrococcales</taxon>
        <taxon>Microbacteriaceae</taxon>
        <taxon>Agreia</taxon>
    </lineage>
</organism>
<reference evidence="3 4" key="1">
    <citation type="journal article" date="2001" name="Int. J. Syst. Evol. Microbiol.">
        <title>Agreia bicolorata gen. nov., sp. nov., to accommodate actinobacteria isolated from narrow reed grass infected by the nematode Heteroanguina graminophila.</title>
        <authorList>
            <person name="Evtushenko L.I."/>
            <person name="Dorofeeva L.V."/>
            <person name="Dobrovolskaya T.G."/>
            <person name="Streshinskaya G.M."/>
            <person name="Subbotin S.A."/>
            <person name="Tiedje J.M."/>
        </authorList>
    </citation>
    <scope>NUCLEOTIDE SEQUENCE [LARGE SCALE GENOMIC DNA]</scope>
    <source>
        <strain evidence="3 4">VKM Ac-1804</strain>
    </source>
</reference>
<dbReference type="EMBL" id="JYFC01000013">
    <property type="protein sequence ID" value="KJC62849.1"/>
    <property type="molecule type" value="Genomic_DNA"/>
</dbReference>
<accession>A0ABR5CB30</accession>
<protein>
    <recommendedName>
        <fullName evidence="5">TIGR04222 domain-containing protein</fullName>
    </recommendedName>
</protein>
<gene>
    <name evidence="3" type="ORF">TZ00_18345</name>
</gene>
<evidence type="ECO:0008006" key="5">
    <source>
        <dbReference type="Google" id="ProtNLM"/>
    </source>
</evidence>
<comment type="caution">
    <text evidence="3">The sequence shown here is derived from an EMBL/GenBank/DDBJ whole genome shotgun (WGS) entry which is preliminary data.</text>
</comment>
<feature type="transmembrane region" description="Helical" evidence="2">
    <location>
        <begin position="147"/>
        <end position="167"/>
    </location>
</feature>
<keyword evidence="2" id="KW-1133">Transmembrane helix</keyword>
<dbReference type="RefSeq" id="WP_044443948.1">
    <property type="nucleotide sequence ID" value="NZ_JYFC01000013.1"/>
</dbReference>
<evidence type="ECO:0000256" key="1">
    <source>
        <dbReference type="SAM" id="MobiDB-lite"/>
    </source>
</evidence>
<proteinExistence type="predicted"/>